<organism evidence="1 2">
    <name type="scientific">Chaetoceros tenuissimus</name>
    <dbReference type="NCBI Taxonomy" id="426638"/>
    <lineage>
        <taxon>Eukaryota</taxon>
        <taxon>Sar</taxon>
        <taxon>Stramenopiles</taxon>
        <taxon>Ochrophyta</taxon>
        <taxon>Bacillariophyta</taxon>
        <taxon>Coscinodiscophyceae</taxon>
        <taxon>Chaetocerotophycidae</taxon>
        <taxon>Chaetocerotales</taxon>
        <taxon>Chaetocerotaceae</taxon>
        <taxon>Chaetoceros</taxon>
    </lineage>
</organism>
<dbReference type="EMBL" id="BLLK01000069">
    <property type="protein sequence ID" value="GFH60891.1"/>
    <property type="molecule type" value="Genomic_DNA"/>
</dbReference>
<sequence length="534" mass="60642">MSVNSVHQAVKTRKRKSFQLHFYFLVFVSSIIQKARGLSVYPKTQRFYHETKLCSQSNHDIDEWKNQVLYYVDDIHLQSSTRSKFAIESKFAMKCDTKYEWIHGYTSPSDFKGIRNVALRTSSEAPLLDEVTVKCIREAASKRWDLQQNQESRFTLQSENTNSECHLDELISEQSNPRLKSVIDEMLQTKIYPLVREAFAQDLKYGNEICVYDSLVIRYNGDNVEGLAASQPLHRDGSIVSVNIALNDFERNELTGENGFEGGGTFFEGLICNPENSTPILRPIGTGHAVAHCSNERHAGAPTTRGVREILVFFLTQRPKLSGSKYIAPPVERSFHLKRYAKDLPKDAALATLDIAVSECQMDGEAHFFKGFRLLQRSNDNVEYNAGRLEELNESTKHLKLAKQYAPYDARINCYVGIAHVQRLTHLRKTKSQHNLDERSELEKALRSFVDAIYLSDTYDHWGISSDFDLITAILPTAETLAQLERHSDALEILERLGSNVGKEEKGVEAPLIAHANALSEYCRKQISRSNVIS</sequence>
<name>A0AAD3DCQ9_9STRA</name>
<dbReference type="AlphaFoldDB" id="A0AAD3DCQ9"/>
<protein>
    <recommendedName>
        <fullName evidence="3">Fe2OG dioxygenase domain-containing protein</fullName>
    </recommendedName>
</protein>
<accession>A0AAD3DCQ9</accession>
<proteinExistence type="predicted"/>
<reference evidence="1 2" key="1">
    <citation type="journal article" date="2021" name="Sci. Rep.">
        <title>The genome of the diatom Chaetoceros tenuissimus carries an ancient integrated fragment of an extant virus.</title>
        <authorList>
            <person name="Hongo Y."/>
            <person name="Kimura K."/>
            <person name="Takaki Y."/>
            <person name="Yoshida Y."/>
            <person name="Baba S."/>
            <person name="Kobayashi G."/>
            <person name="Nagasaki K."/>
            <person name="Hano T."/>
            <person name="Tomaru Y."/>
        </authorList>
    </citation>
    <scope>NUCLEOTIDE SEQUENCE [LARGE SCALE GENOMIC DNA]</scope>
    <source>
        <strain evidence="1 2">NIES-3715</strain>
    </source>
</reference>
<comment type="caution">
    <text evidence="1">The sequence shown here is derived from an EMBL/GenBank/DDBJ whole genome shotgun (WGS) entry which is preliminary data.</text>
</comment>
<evidence type="ECO:0000313" key="1">
    <source>
        <dbReference type="EMBL" id="GFH60891.1"/>
    </source>
</evidence>
<evidence type="ECO:0000313" key="2">
    <source>
        <dbReference type="Proteomes" id="UP001054902"/>
    </source>
</evidence>
<dbReference type="Proteomes" id="UP001054902">
    <property type="component" value="Unassembled WGS sequence"/>
</dbReference>
<evidence type="ECO:0008006" key="3">
    <source>
        <dbReference type="Google" id="ProtNLM"/>
    </source>
</evidence>
<gene>
    <name evidence="1" type="ORF">CTEN210_17367</name>
</gene>
<keyword evidence="2" id="KW-1185">Reference proteome</keyword>